<reference evidence="2 3" key="1">
    <citation type="journal article" date="2021" name="Int. J. Syst. Evol. Microbiol.">
        <title>Amazonocrinis nigriterrae gen. nov., sp. nov., Atlanticothrix silvestris gen. nov., sp. nov. and Dendronalium phyllosphericum gen. nov., sp. nov., nostocacean cyanobacteria from Brazilian environments.</title>
        <authorList>
            <person name="Alvarenga D.O."/>
            <person name="Andreote A.P.D."/>
            <person name="Branco L.H.Z."/>
            <person name="Delbaje E."/>
            <person name="Cruz R.B."/>
            <person name="Varani A.M."/>
            <person name="Fiore M.F."/>
        </authorList>
    </citation>
    <scope>NUCLEOTIDE SEQUENCE [LARGE SCALE GENOMIC DNA]</scope>
    <source>
        <strain evidence="2 3">CENA357</strain>
    </source>
</reference>
<accession>A0A8J7H6U9</accession>
<protein>
    <submittedName>
        <fullName evidence="2">Uncharacterized protein</fullName>
    </submittedName>
</protein>
<feature type="transmembrane region" description="Helical" evidence="1">
    <location>
        <begin position="30"/>
        <end position="52"/>
    </location>
</feature>
<comment type="caution">
    <text evidence="2">The sequence shown here is derived from an EMBL/GenBank/DDBJ whole genome shotgun (WGS) entry which is preliminary data.</text>
</comment>
<dbReference type="EMBL" id="JAECZB010000001">
    <property type="protein sequence ID" value="MBH8550888.1"/>
    <property type="molecule type" value="Genomic_DNA"/>
</dbReference>
<evidence type="ECO:0000313" key="2">
    <source>
        <dbReference type="EMBL" id="MBH8550888.1"/>
    </source>
</evidence>
<organism evidence="2 3">
    <name type="scientific">Atlanticothrix silvestris CENA357</name>
    <dbReference type="NCBI Taxonomy" id="1725252"/>
    <lineage>
        <taxon>Bacteria</taxon>
        <taxon>Bacillati</taxon>
        <taxon>Cyanobacteriota</taxon>
        <taxon>Cyanophyceae</taxon>
        <taxon>Nostocales</taxon>
        <taxon>Nodulariaceae</taxon>
        <taxon>Atlanticothrix</taxon>
        <taxon>Atlanticothrix silvestris</taxon>
    </lineage>
</organism>
<keyword evidence="1" id="KW-1133">Transmembrane helix</keyword>
<feature type="transmembrane region" description="Helical" evidence="1">
    <location>
        <begin position="59"/>
        <end position="76"/>
    </location>
</feature>
<evidence type="ECO:0000313" key="3">
    <source>
        <dbReference type="Proteomes" id="UP000599391"/>
    </source>
</evidence>
<keyword evidence="1" id="KW-0812">Transmembrane</keyword>
<dbReference type="Proteomes" id="UP000599391">
    <property type="component" value="Unassembled WGS sequence"/>
</dbReference>
<dbReference type="AlphaFoldDB" id="A0A8J7H6U9"/>
<sequence length="131" mass="15254">MSEKREQDFRPVNQILGSQPSLGPLPADQIFPWIVIALTSYFIVNGIFGGLFPDDFQRGLWTVLIAGWGIATWWILTGGRSWRFLSKFIGVPTWTRGFARYQSLLEVKHEAKNRKEKHRRHRRSRSKINTI</sequence>
<evidence type="ECO:0000256" key="1">
    <source>
        <dbReference type="SAM" id="Phobius"/>
    </source>
</evidence>
<proteinExistence type="predicted"/>
<keyword evidence="1" id="KW-0472">Membrane</keyword>
<keyword evidence="3" id="KW-1185">Reference proteome</keyword>
<gene>
    <name evidence="2" type="ORF">I8751_00460</name>
</gene>
<dbReference type="RefSeq" id="WP_214437207.1">
    <property type="nucleotide sequence ID" value="NZ_JAECZB010000001.1"/>
</dbReference>
<name>A0A8J7H6U9_9CYAN</name>